<feature type="domain" description="Bacillithiol biosynthesis BshC C-terminal coiled-coil" evidence="4">
    <location>
        <begin position="384"/>
        <end position="542"/>
    </location>
</feature>
<name>A0A6B8RJI0_9BACL</name>
<gene>
    <name evidence="2 5" type="primary">bshC</name>
    <name evidence="5" type="ORF">EHS13_13195</name>
</gene>
<evidence type="ECO:0000313" key="5">
    <source>
        <dbReference type="EMBL" id="QGQ95765.1"/>
    </source>
</evidence>
<dbReference type="GO" id="GO:0016874">
    <property type="term" value="F:ligase activity"/>
    <property type="evidence" value="ECO:0007669"/>
    <property type="project" value="UniProtKB-UniRule"/>
</dbReference>
<evidence type="ECO:0000256" key="2">
    <source>
        <dbReference type="HAMAP-Rule" id="MF_01867"/>
    </source>
</evidence>
<dbReference type="OrthoDB" id="9765151at2"/>
<organism evidence="5 6">
    <name type="scientific">Paenibacillus psychroresistens</name>
    <dbReference type="NCBI Taxonomy" id="1778678"/>
    <lineage>
        <taxon>Bacteria</taxon>
        <taxon>Bacillati</taxon>
        <taxon>Bacillota</taxon>
        <taxon>Bacilli</taxon>
        <taxon>Bacillales</taxon>
        <taxon>Paenibacillaceae</taxon>
        <taxon>Paenibacillus</taxon>
    </lineage>
</organism>
<dbReference type="EMBL" id="CP034235">
    <property type="protein sequence ID" value="QGQ95765.1"/>
    <property type="molecule type" value="Genomic_DNA"/>
</dbReference>
<dbReference type="Proteomes" id="UP000426246">
    <property type="component" value="Chromosome"/>
</dbReference>
<dbReference type="Pfam" id="PF24850">
    <property type="entry name" value="CC_BshC"/>
    <property type="match status" value="1"/>
</dbReference>
<accession>A0A6B8RJI0</accession>
<proteinExistence type="inferred from homology"/>
<dbReference type="InterPro" id="IPR055398">
    <property type="entry name" value="Rossmann-like_BshC"/>
</dbReference>
<dbReference type="HAMAP" id="MF_01867">
    <property type="entry name" value="BshC"/>
    <property type="match status" value="1"/>
</dbReference>
<dbReference type="PIRSF" id="PIRSF012535">
    <property type="entry name" value="UCP012535"/>
    <property type="match status" value="1"/>
</dbReference>
<evidence type="ECO:0000259" key="3">
    <source>
        <dbReference type="Pfam" id="PF10079"/>
    </source>
</evidence>
<reference evidence="6" key="1">
    <citation type="submission" date="2018-11" db="EMBL/GenBank/DDBJ databases">
        <title>Complete genome sequence of Paenibacillus sp. ML311-T8.</title>
        <authorList>
            <person name="Nam Y.-D."/>
            <person name="Kang J."/>
            <person name="Chung W.-H."/>
            <person name="Park Y.S."/>
        </authorList>
    </citation>
    <scope>NUCLEOTIDE SEQUENCE [LARGE SCALE GENOMIC DNA]</scope>
    <source>
        <strain evidence="6">ML311-T8</strain>
    </source>
</reference>
<sequence length="542" mass="62265">MRVEEYPWSKSQALAEDYVHNIEKARAIFPYHPSVEANWSKRAKWLDQSNRFTANRSELVKVLLEYNKIIGNTSEAIENIKSLEDPSTLAVVGGQQTGLFTGPLLVIYKAITLIQSAKHAEKLLNRKVIPVFWLAGEDHDFDEVNHTFTLTQQLEVSKIRIDHPTGIRCSVSKLTIQQWEEAIQQLDNSLMHTEFKAGLIHKLSEIGAQSLTLVDFFARIFVWLFREQGLILMDSDNPAIRGLEGPMFSQLLQKHEIINQAYLQGKDRVEALGYKAQSELAPHNVNLFVFTDQGERVLLQWDGHQYHDKKKERSFTVDEMNHWAETCPERLSNNVMTRPLMQEFLFPVLATVLGPGEIAYWGLTGLAFEALGMEMPIIIPRMEFTLIEGTVAKQMDKFTLSFETVVEEFELWKQEWLTAQDQLGLPARFTEAKQQFNQVYGPIVDTLAGINPGLRKLGETNMHKIIEQMEFLEAKAVEANLVQYEAALRHLDRIRLTLYPLGKPQERVYNIIGYLNKYGESFLQQLLELPYTTEGSHRIIYI</sequence>
<dbReference type="Pfam" id="PF10079">
    <property type="entry name" value="Rossmann-like_BshC"/>
    <property type="match status" value="1"/>
</dbReference>
<comment type="similarity">
    <text evidence="2">Belongs to the BshC family.</text>
</comment>
<dbReference type="InterPro" id="IPR011199">
    <property type="entry name" value="Bacillithiol_biosynth_BshC"/>
</dbReference>
<evidence type="ECO:0000259" key="4">
    <source>
        <dbReference type="Pfam" id="PF24850"/>
    </source>
</evidence>
<dbReference type="AlphaFoldDB" id="A0A6B8RJI0"/>
<dbReference type="RefSeq" id="WP_155700801.1">
    <property type="nucleotide sequence ID" value="NZ_CP034235.1"/>
</dbReference>
<keyword evidence="6" id="KW-1185">Reference proteome</keyword>
<comment type="function">
    <text evidence="2">Involved in bacillithiol (BSH) biosynthesis. May catalyze the last step of the pathway, the addition of cysteine to glucosamine malate (GlcN-Mal) to generate BSH.</text>
</comment>
<evidence type="ECO:0000256" key="1">
    <source>
        <dbReference type="ARBA" id="ARBA00022598"/>
    </source>
</evidence>
<dbReference type="InterPro" id="IPR055399">
    <property type="entry name" value="CC_BshC"/>
</dbReference>
<dbReference type="NCBIfam" id="TIGR03998">
    <property type="entry name" value="thiol_BshC"/>
    <property type="match status" value="1"/>
</dbReference>
<evidence type="ECO:0000313" key="6">
    <source>
        <dbReference type="Proteomes" id="UP000426246"/>
    </source>
</evidence>
<dbReference type="EC" id="6.-.-.-" evidence="2"/>
<protein>
    <recommendedName>
        <fullName evidence="2">Putative cysteine ligase BshC</fullName>
        <ecNumber evidence="2">6.-.-.-</ecNumber>
    </recommendedName>
</protein>
<dbReference type="KEGG" id="ppsc:EHS13_13195"/>
<keyword evidence="1 2" id="KW-0436">Ligase</keyword>
<feature type="domain" description="Bacillithiol biosynthesis BshC N-terminal Rossmann-like" evidence="3">
    <location>
        <begin position="1"/>
        <end position="382"/>
    </location>
</feature>